<keyword evidence="6" id="KW-0408">Iron</keyword>
<dbReference type="AlphaFoldDB" id="A0A1I6KI62"/>
<dbReference type="InterPro" id="IPR012910">
    <property type="entry name" value="Plug_dom"/>
</dbReference>
<dbReference type="STRING" id="1166337.SAMN05192580_1768"/>
<accession>A0A1I6KI62</accession>
<evidence type="ECO:0000256" key="6">
    <source>
        <dbReference type="ARBA" id="ARBA00023004"/>
    </source>
</evidence>
<dbReference type="CDD" id="cd01347">
    <property type="entry name" value="ligand_gated_channel"/>
    <property type="match status" value="1"/>
</dbReference>
<keyword evidence="3 11" id="KW-1134">Transmembrane beta strand</keyword>
<comment type="similarity">
    <text evidence="11 12">Belongs to the TonB-dependent receptor family.</text>
</comment>
<evidence type="ECO:0000256" key="3">
    <source>
        <dbReference type="ARBA" id="ARBA00022452"/>
    </source>
</evidence>
<dbReference type="InterPro" id="IPR036942">
    <property type="entry name" value="Beta-barrel_TonB_sf"/>
</dbReference>
<dbReference type="PANTHER" id="PTHR32552">
    <property type="entry name" value="FERRICHROME IRON RECEPTOR-RELATED"/>
    <property type="match status" value="1"/>
</dbReference>
<keyword evidence="10 11" id="KW-0998">Cell outer membrane</keyword>
<evidence type="ECO:0000256" key="9">
    <source>
        <dbReference type="ARBA" id="ARBA00023136"/>
    </source>
</evidence>
<dbReference type="Pfam" id="PF07715">
    <property type="entry name" value="Plug"/>
    <property type="match status" value="1"/>
</dbReference>
<evidence type="ECO:0000256" key="11">
    <source>
        <dbReference type="PROSITE-ProRule" id="PRU01360"/>
    </source>
</evidence>
<evidence type="ECO:0000256" key="1">
    <source>
        <dbReference type="ARBA" id="ARBA00004571"/>
    </source>
</evidence>
<keyword evidence="13" id="KW-0732">Signal</keyword>
<keyword evidence="4" id="KW-0410">Iron transport</keyword>
<evidence type="ECO:0000256" key="12">
    <source>
        <dbReference type="RuleBase" id="RU003357"/>
    </source>
</evidence>
<dbReference type="Proteomes" id="UP000198824">
    <property type="component" value="Unassembled WGS sequence"/>
</dbReference>
<evidence type="ECO:0000256" key="2">
    <source>
        <dbReference type="ARBA" id="ARBA00022448"/>
    </source>
</evidence>
<keyword evidence="2 11" id="KW-0813">Transport</keyword>
<dbReference type="GO" id="GO:0006826">
    <property type="term" value="P:iron ion transport"/>
    <property type="evidence" value="ECO:0007669"/>
    <property type="project" value="UniProtKB-KW"/>
</dbReference>
<evidence type="ECO:0000313" key="17">
    <source>
        <dbReference type="Proteomes" id="UP000198824"/>
    </source>
</evidence>
<dbReference type="InterPro" id="IPR000531">
    <property type="entry name" value="Beta-barrel_TonB"/>
</dbReference>
<evidence type="ECO:0000256" key="4">
    <source>
        <dbReference type="ARBA" id="ARBA00022496"/>
    </source>
</evidence>
<feature type="chain" id="PRO_5011488051" evidence="13">
    <location>
        <begin position="28"/>
        <end position="759"/>
    </location>
</feature>
<evidence type="ECO:0000256" key="7">
    <source>
        <dbReference type="ARBA" id="ARBA00023065"/>
    </source>
</evidence>
<evidence type="ECO:0000256" key="13">
    <source>
        <dbReference type="SAM" id="SignalP"/>
    </source>
</evidence>
<comment type="subcellular location">
    <subcellularLocation>
        <location evidence="1 11">Cell outer membrane</location>
        <topology evidence="1 11">Multi-pass membrane protein</topology>
    </subcellularLocation>
</comment>
<dbReference type="RefSeq" id="WP_093313350.1">
    <property type="nucleotide sequence ID" value="NZ_FOZG01000001.1"/>
</dbReference>
<dbReference type="PANTHER" id="PTHR32552:SF81">
    <property type="entry name" value="TONB-DEPENDENT OUTER MEMBRANE RECEPTOR"/>
    <property type="match status" value="1"/>
</dbReference>
<organism evidence="16 17">
    <name type="scientific">Sphingomonas jatrophae</name>
    <dbReference type="NCBI Taxonomy" id="1166337"/>
    <lineage>
        <taxon>Bacteria</taxon>
        <taxon>Pseudomonadati</taxon>
        <taxon>Pseudomonadota</taxon>
        <taxon>Alphaproteobacteria</taxon>
        <taxon>Sphingomonadales</taxon>
        <taxon>Sphingomonadaceae</taxon>
        <taxon>Sphingomonas</taxon>
    </lineage>
</organism>
<gene>
    <name evidence="16" type="ORF">SAMN05192580_1768</name>
</gene>
<dbReference type="InterPro" id="IPR039426">
    <property type="entry name" value="TonB-dep_rcpt-like"/>
</dbReference>
<reference evidence="16 17" key="1">
    <citation type="submission" date="2016-10" db="EMBL/GenBank/DDBJ databases">
        <authorList>
            <person name="de Groot N.N."/>
        </authorList>
    </citation>
    <scope>NUCLEOTIDE SEQUENCE [LARGE SCALE GENOMIC DNA]</scope>
    <source>
        <strain evidence="16 17">S5-249</strain>
    </source>
</reference>
<dbReference type="Pfam" id="PF00593">
    <property type="entry name" value="TonB_dep_Rec_b-barrel"/>
    <property type="match status" value="1"/>
</dbReference>
<dbReference type="SUPFAM" id="SSF56935">
    <property type="entry name" value="Porins"/>
    <property type="match status" value="1"/>
</dbReference>
<proteinExistence type="inferred from homology"/>
<feature type="signal peptide" evidence="13">
    <location>
        <begin position="1"/>
        <end position="27"/>
    </location>
</feature>
<dbReference type="EMBL" id="FOZG01000001">
    <property type="protein sequence ID" value="SFR90925.1"/>
    <property type="molecule type" value="Genomic_DNA"/>
</dbReference>
<keyword evidence="5 11" id="KW-0812">Transmembrane</keyword>
<dbReference type="PROSITE" id="PS52016">
    <property type="entry name" value="TONB_DEPENDENT_REC_3"/>
    <property type="match status" value="1"/>
</dbReference>
<keyword evidence="9 11" id="KW-0472">Membrane</keyword>
<keyword evidence="17" id="KW-1185">Reference proteome</keyword>
<name>A0A1I6KI62_9SPHN</name>
<dbReference type="GO" id="GO:0009279">
    <property type="term" value="C:cell outer membrane"/>
    <property type="evidence" value="ECO:0007669"/>
    <property type="project" value="UniProtKB-SubCell"/>
</dbReference>
<evidence type="ECO:0000256" key="10">
    <source>
        <dbReference type="ARBA" id="ARBA00023237"/>
    </source>
</evidence>
<evidence type="ECO:0000259" key="15">
    <source>
        <dbReference type="Pfam" id="PF07715"/>
    </source>
</evidence>
<feature type="domain" description="TonB-dependent receptor plug" evidence="15">
    <location>
        <begin position="61"/>
        <end position="171"/>
    </location>
</feature>
<keyword evidence="7" id="KW-0406">Ion transport</keyword>
<protein>
    <submittedName>
        <fullName evidence="16">Iron complex outermembrane recepter protein</fullName>
    </submittedName>
</protein>
<dbReference type="Gene3D" id="2.40.170.20">
    <property type="entry name" value="TonB-dependent receptor, beta-barrel domain"/>
    <property type="match status" value="1"/>
</dbReference>
<evidence type="ECO:0000256" key="5">
    <source>
        <dbReference type="ARBA" id="ARBA00022692"/>
    </source>
</evidence>
<keyword evidence="8 12" id="KW-0798">TonB box</keyword>
<evidence type="ECO:0000313" key="16">
    <source>
        <dbReference type="EMBL" id="SFR90925.1"/>
    </source>
</evidence>
<sequence length="759" mass="81205">MAVRHIANRLATATALAALPAALNAQALPAPVAPAEAPAADVAGAGGSDIVVTARRREERLQDVPIAVTAVSAAALDSRGLDSVTQVSQIAPNLQFTPGQGGNSGGVSAFIRGVGENDFIITSDPAVALYIDGVYVARSFGATTELLGVDRIEVLRGPQGSLFGKNTIGGAISVTSSIPGQTARMQADLRYGSYNTVRARALVETPLSETLSFGLTALGEFGEGWQKVPSGKNLGNRNVLAGRATLHYDNEGFDAVLAVDGLRRRQNSAAHSLIAFEPSFFSGLQSTFLGPCCTANTRIDRTDTTASLNRDDTDAFNATLTLSADLGGVTLKSISGYRYVDAAFGRDGDASSRVNYAGDFHDEGARQLSQELQLSTDLGDRGQILVGAYAFRERTRDDTRLVVADGLYPALIAAGFDPALATALDFNIDFRNRQTTTNYALFGNATYDLTDALTVELGGRYTYEKKRFAQAAQRIYSNQPLLFGLPSYTLKEDWNAFTPRASLSYKFAPAILGYASWSRGFRSGGFNGRPTAVEEIGSYDPEKLTAYELGLKTAFGRIATINLAVFRNDYTDQQLLISTVSPTTGLLVVRNENAGKSRIQGVELEGNVRVTPAFSLVGSLGYLDAKYLRYTSVINGVPTDVSGRVPKQAPDLTGSLSGVIQTPLSERVNGTFRVDAAYRSEVFVDVENSPFLRAPDNVILNASAEFALPANGLSLRFAVDNLTDKQVLAAGYDARSSFGFVEGFYTQPRRYSVTLAIRR</sequence>
<evidence type="ECO:0000259" key="14">
    <source>
        <dbReference type="Pfam" id="PF00593"/>
    </source>
</evidence>
<feature type="domain" description="TonB-dependent receptor-like beta-barrel" evidence="14">
    <location>
        <begin position="286"/>
        <end position="722"/>
    </location>
</feature>
<evidence type="ECO:0000256" key="8">
    <source>
        <dbReference type="ARBA" id="ARBA00023077"/>
    </source>
</evidence>